<keyword evidence="4" id="KW-1185">Reference proteome</keyword>
<reference evidence="3 4" key="1">
    <citation type="submission" date="2024-02" db="EMBL/GenBank/DDBJ databases">
        <authorList>
            <person name="Grouzdev D."/>
        </authorList>
    </citation>
    <scope>NUCLEOTIDE SEQUENCE [LARGE SCALE GENOMIC DNA]</scope>
    <source>
        <strain evidence="3 4">9N</strain>
    </source>
</reference>
<dbReference type="EMBL" id="JAZHYN010000004">
    <property type="protein sequence ID" value="MEF3365348.1"/>
    <property type="molecule type" value="Genomic_DNA"/>
</dbReference>
<feature type="chain" id="PRO_5047220854" evidence="2">
    <location>
        <begin position="24"/>
        <end position="181"/>
    </location>
</feature>
<proteinExistence type="predicted"/>
<protein>
    <submittedName>
        <fullName evidence="3">DUF992 domain-containing protein</fullName>
    </submittedName>
</protein>
<feature type="region of interest" description="Disordered" evidence="1">
    <location>
        <begin position="161"/>
        <end position="181"/>
    </location>
</feature>
<name>A0ABU7XFL3_9HYPH</name>
<evidence type="ECO:0000313" key="4">
    <source>
        <dbReference type="Proteomes" id="UP001350748"/>
    </source>
</evidence>
<accession>A0ABU7XFL3</accession>
<organism evidence="3 4">
    <name type="scientific">Methylocystis borbori</name>
    <dbReference type="NCBI Taxonomy" id="3118750"/>
    <lineage>
        <taxon>Bacteria</taxon>
        <taxon>Pseudomonadati</taxon>
        <taxon>Pseudomonadota</taxon>
        <taxon>Alphaproteobacteria</taxon>
        <taxon>Hyphomicrobiales</taxon>
        <taxon>Methylocystaceae</taxon>
        <taxon>Methylocystis</taxon>
    </lineage>
</organism>
<comment type="caution">
    <text evidence="3">The sequence shown here is derived from an EMBL/GenBank/DDBJ whole genome shotgun (WGS) entry which is preliminary data.</text>
</comment>
<dbReference type="Proteomes" id="UP001350748">
    <property type="component" value="Unassembled WGS sequence"/>
</dbReference>
<dbReference type="RefSeq" id="WP_332080254.1">
    <property type="nucleotide sequence ID" value="NZ_JAZHYN010000004.1"/>
</dbReference>
<dbReference type="Pfam" id="PF06186">
    <property type="entry name" value="DUF992"/>
    <property type="match status" value="1"/>
</dbReference>
<evidence type="ECO:0000256" key="2">
    <source>
        <dbReference type="SAM" id="SignalP"/>
    </source>
</evidence>
<feature type="signal peptide" evidence="2">
    <location>
        <begin position="1"/>
        <end position="23"/>
    </location>
</feature>
<evidence type="ECO:0000256" key="1">
    <source>
        <dbReference type="SAM" id="MobiDB-lite"/>
    </source>
</evidence>
<keyword evidence="2" id="KW-0732">Signal</keyword>
<gene>
    <name evidence="3" type="ORF">V3H18_02250</name>
</gene>
<sequence>MPKFSLGRMLCATSFLFGLPAMAAAQTAQVGTLQCHVSGGVGLILIENQALDCVFQDVQGDPPAHYIGRLTNVGANIGISGPGLLIWSVVAASNTLAPGALSGDYVGAEGSVAVGAGAGAAVLVGGSNKTISLQPVSVSLGTGLNVSAGIGNVSLQYMPITPPPPYQGPAQPSKKKHKGKH</sequence>
<dbReference type="InterPro" id="IPR009333">
    <property type="entry name" value="DUF992"/>
</dbReference>
<evidence type="ECO:0000313" key="3">
    <source>
        <dbReference type="EMBL" id="MEF3365348.1"/>
    </source>
</evidence>